<organism evidence="2 3">
    <name type="scientific">Goodea atripinnis</name>
    <dbReference type="NCBI Taxonomy" id="208336"/>
    <lineage>
        <taxon>Eukaryota</taxon>
        <taxon>Metazoa</taxon>
        <taxon>Chordata</taxon>
        <taxon>Craniata</taxon>
        <taxon>Vertebrata</taxon>
        <taxon>Euteleostomi</taxon>
        <taxon>Actinopterygii</taxon>
        <taxon>Neopterygii</taxon>
        <taxon>Teleostei</taxon>
        <taxon>Neoteleostei</taxon>
        <taxon>Acanthomorphata</taxon>
        <taxon>Ovalentaria</taxon>
        <taxon>Atherinomorphae</taxon>
        <taxon>Cyprinodontiformes</taxon>
        <taxon>Goodeidae</taxon>
        <taxon>Goodea</taxon>
    </lineage>
</organism>
<dbReference type="EMBL" id="JAHRIO010082870">
    <property type="protein sequence ID" value="MEQ2186095.1"/>
    <property type="molecule type" value="Genomic_DNA"/>
</dbReference>
<feature type="non-terminal residue" evidence="2">
    <location>
        <position position="134"/>
    </location>
</feature>
<dbReference type="Proteomes" id="UP001476798">
    <property type="component" value="Unassembled WGS sequence"/>
</dbReference>
<feature type="compositionally biased region" description="Polar residues" evidence="1">
    <location>
        <begin position="99"/>
        <end position="108"/>
    </location>
</feature>
<feature type="non-terminal residue" evidence="2">
    <location>
        <position position="1"/>
    </location>
</feature>
<evidence type="ECO:0000256" key="1">
    <source>
        <dbReference type="SAM" id="MobiDB-lite"/>
    </source>
</evidence>
<gene>
    <name evidence="2" type="ORF">GOODEAATRI_025099</name>
</gene>
<comment type="caution">
    <text evidence="2">The sequence shown here is derived from an EMBL/GenBank/DDBJ whole genome shotgun (WGS) entry which is preliminary data.</text>
</comment>
<reference evidence="2 3" key="1">
    <citation type="submission" date="2021-06" db="EMBL/GenBank/DDBJ databases">
        <authorList>
            <person name="Palmer J.M."/>
        </authorList>
    </citation>
    <scope>NUCLEOTIDE SEQUENCE [LARGE SCALE GENOMIC DNA]</scope>
    <source>
        <strain evidence="2 3">GA_2019</strain>
        <tissue evidence="2">Muscle</tissue>
    </source>
</reference>
<protein>
    <submittedName>
        <fullName evidence="2">Uncharacterized protein</fullName>
    </submittedName>
</protein>
<feature type="region of interest" description="Disordered" evidence="1">
    <location>
        <begin position="79"/>
        <end position="113"/>
    </location>
</feature>
<proteinExistence type="predicted"/>
<feature type="region of interest" description="Disordered" evidence="1">
    <location>
        <begin position="20"/>
        <end position="59"/>
    </location>
</feature>
<sequence length="134" mass="14818">SGDRQTAGTPVKVELSLKGNWIPEPEVKEEEESVEQSSVASGSDWLSERAEVGPETEAQETLRLLRGVTQLESKVHDLHEKASQQMTEKQFKDSKRTHTMTTRSQSGPSRFPCPLLTSSAGMTKYVPFSLGDVQ</sequence>
<evidence type="ECO:0000313" key="2">
    <source>
        <dbReference type="EMBL" id="MEQ2186095.1"/>
    </source>
</evidence>
<name>A0ABV0PRG9_9TELE</name>
<keyword evidence="3" id="KW-1185">Reference proteome</keyword>
<evidence type="ECO:0000313" key="3">
    <source>
        <dbReference type="Proteomes" id="UP001476798"/>
    </source>
</evidence>
<accession>A0ABV0PRG9</accession>